<keyword evidence="7 8" id="KW-0472">Membrane</keyword>
<evidence type="ECO:0000256" key="7">
    <source>
        <dbReference type="ARBA" id="ARBA00023136"/>
    </source>
</evidence>
<dbReference type="OrthoDB" id="9757876at2"/>
<dbReference type="PANTHER" id="PTHR32063">
    <property type="match status" value="1"/>
</dbReference>
<dbReference type="FunFam" id="1.20.1640.10:FF:000001">
    <property type="entry name" value="Efflux pump membrane transporter"/>
    <property type="match status" value="1"/>
</dbReference>
<feature type="transmembrane region" description="Helical" evidence="8">
    <location>
        <begin position="527"/>
        <end position="546"/>
    </location>
</feature>
<dbReference type="RefSeq" id="WP_129208822.1">
    <property type="nucleotide sequence ID" value="NZ_BMGU01000004.1"/>
</dbReference>
<dbReference type="InterPro" id="IPR001036">
    <property type="entry name" value="Acrflvin-R"/>
</dbReference>
<dbReference type="Gene3D" id="3.30.70.1440">
    <property type="entry name" value="Multidrug efflux transporter AcrB pore domain"/>
    <property type="match status" value="1"/>
</dbReference>
<feature type="transmembrane region" description="Helical" evidence="8">
    <location>
        <begin position="902"/>
        <end position="927"/>
    </location>
</feature>
<dbReference type="SUPFAM" id="SSF82693">
    <property type="entry name" value="Multidrug efflux transporter AcrB pore domain, PN1, PN2, PC1 and PC2 subdomains"/>
    <property type="match status" value="4"/>
</dbReference>
<feature type="transmembrane region" description="Helical" evidence="8">
    <location>
        <begin position="980"/>
        <end position="1006"/>
    </location>
</feature>
<dbReference type="PANTHER" id="PTHR32063:SF34">
    <property type="entry name" value="MULTIDRUG RESISTANCE PROTEIN MDTC"/>
    <property type="match status" value="1"/>
</dbReference>
<sequence>MNISAPFIRRPVATTLLTIAVAIAGIIGFTVLPVSPLPQVDFPTIQVQASLSGGSAAIMASSVATPLERQFGHIAGITEMTSSSSLGSTSLVLQFDLTRDIDGAARDVQAAINAARTYLPANLPGNPTYRKVNPADAPIMIIGLTSDVYDRSKLYDEASTVMMQKLSQIQGVGQVVVGGGALPSVRVEANPTLLNSYGITLTQIQSTLSTENSQLARGQIINAANTADITVNGQIGHASDYKPLIVGYKNGAAVHLSDVAEVVDSTENIRNAGYLNGKLAIPLIIFRQPGANIIQTVDRIRTQLPFLKATIPAGVDMTVVMDRTTTIRASVNDVERSLILSIILVVVVVFVFLRSPRATLIPSVAVPVSLIGTFAVMYLFGYSLDNLSLMALTISTGFVVDDAIVVMENITRHLEDGMEPFEAALKGAKEISFTVFSISMSLVAVFIPILLMGGIVGRLFREFAVTLSTAILVSMIISITTTPAMCAHLLRAHGEKEHGRLYRFSESVFDGILHGYRGSLRWVLRNPGLVLVILIMVVGLNVVTLIKVPKGFFPQQDTGALVGGVQGPQDASFPVMDNSVKALVKTIKADPAVNNVIGYVGSGNGGFIYVALKPLDERKVSAEQVIDRLRPKLNRLPVASMFLQAAQDLRIGGRSSNALYQYTLQADSLDDLKKWAPKLKEEIAKLPGLQDVNTDYQNAGLSEYLTYDRATAARLGASASSLDNDLYAAYGQQLVSLIYTQLNQYYVVLEVAPQYWQSPAALNKTYIYTGEGMTPISAMVHANTQTTPISVAHTGVFPSATISFNLAPGISMGQATEEVTALQDRLGMPATIRGFFSGSLQAFQASLSSEPMLIITAILAVYIVLGILYESLIHPLTILSTLPSASIGAVLALMLFGSELDVISIIGIILLIGIVKKNAIMMIDFALQAEREQGMKTEDAIFEACMLRFRPILMTTMAALFGALPLAFGTGTGSELRRPLGITIVGGLIMSQLLTLYTTPVVYLFLDRARLRVLGKSHDTFNPEGEVAL</sequence>
<feature type="transmembrane region" description="Helical" evidence="8">
    <location>
        <begin position="337"/>
        <end position="353"/>
    </location>
</feature>
<dbReference type="Pfam" id="PF00873">
    <property type="entry name" value="ACR_tran"/>
    <property type="match status" value="1"/>
</dbReference>
<name>A0A4Q1SED0_9BACT</name>
<keyword evidence="6 8" id="KW-1133">Transmembrane helix</keyword>
<comment type="subcellular location">
    <subcellularLocation>
        <location evidence="1">Cell inner membrane</location>
        <topology evidence="1">Multi-pass membrane protein</topology>
    </subcellularLocation>
</comment>
<comment type="caution">
    <text evidence="9">The sequence shown here is derived from an EMBL/GenBank/DDBJ whole genome shotgun (WGS) entry which is preliminary data.</text>
</comment>
<dbReference type="GO" id="GO:0005886">
    <property type="term" value="C:plasma membrane"/>
    <property type="evidence" value="ECO:0007669"/>
    <property type="project" value="UniProtKB-SubCell"/>
</dbReference>
<evidence type="ECO:0000313" key="10">
    <source>
        <dbReference type="Proteomes" id="UP000290253"/>
    </source>
</evidence>
<feature type="transmembrane region" description="Helical" evidence="8">
    <location>
        <begin position="851"/>
        <end position="869"/>
    </location>
</feature>
<evidence type="ECO:0000256" key="8">
    <source>
        <dbReference type="SAM" id="Phobius"/>
    </source>
</evidence>
<feature type="transmembrane region" description="Helical" evidence="8">
    <location>
        <begin position="12"/>
        <end position="32"/>
    </location>
</feature>
<evidence type="ECO:0000256" key="6">
    <source>
        <dbReference type="ARBA" id="ARBA00022989"/>
    </source>
</evidence>
<keyword evidence="10" id="KW-1185">Reference proteome</keyword>
<evidence type="ECO:0000313" key="9">
    <source>
        <dbReference type="EMBL" id="RXS95626.1"/>
    </source>
</evidence>
<accession>A0A4Q1SED0</accession>
<evidence type="ECO:0000256" key="1">
    <source>
        <dbReference type="ARBA" id="ARBA00004429"/>
    </source>
</evidence>
<keyword evidence="2" id="KW-0813">Transport</keyword>
<dbReference type="SUPFAM" id="SSF82714">
    <property type="entry name" value="Multidrug efflux transporter AcrB TolC docking domain, DN and DC subdomains"/>
    <property type="match status" value="2"/>
</dbReference>
<dbReference type="InterPro" id="IPR027463">
    <property type="entry name" value="AcrB_DN_DC_subdom"/>
</dbReference>
<evidence type="ECO:0000256" key="5">
    <source>
        <dbReference type="ARBA" id="ARBA00022692"/>
    </source>
</evidence>
<proteinExistence type="predicted"/>
<dbReference type="AlphaFoldDB" id="A0A4Q1SED0"/>
<feature type="transmembrane region" description="Helical" evidence="8">
    <location>
        <begin position="947"/>
        <end position="968"/>
    </location>
</feature>
<keyword evidence="3" id="KW-1003">Cell membrane</keyword>
<gene>
    <name evidence="9" type="ORF">ESZ00_13770</name>
</gene>
<evidence type="ECO:0000256" key="2">
    <source>
        <dbReference type="ARBA" id="ARBA00022448"/>
    </source>
</evidence>
<dbReference type="Gene3D" id="3.30.70.1320">
    <property type="entry name" value="Multidrug efflux transporter AcrB pore domain like"/>
    <property type="match status" value="1"/>
</dbReference>
<feature type="transmembrane region" description="Helical" evidence="8">
    <location>
        <begin position="360"/>
        <end position="381"/>
    </location>
</feature>
<organism evidence="9 10">
    <name type="scientific">Silvibacterium dinghuense</name>
    <dbReference type="NCBI Taxonomy" id="1560006"/>
    <lineage>
        <taxon>Bacteria</taxon>
        <taxon>Pseudomonadati</taxon>
        <taxon>Acidobacteriota</taxon>
        <taxon>Terriglobia</taxon>
        <taxon>Terriglobales</taxon>
        <taxon>Acidobacteriaceae</taxon>
        <taxon>Silvibacterium</taxon>
    </lineage>
</organism>
<evidence type="ECO:0000256" key="4">
    <source>
        <dbReference type="ARBA" id="ARBA00022519"/>
    </source>
</evidence>
<feature type="transmembrane region" description="Helical" evidence="8">
    <location>
        <begin position="463"/>
        <end position="490"/>
    </location>
</feature>
<dbReference type="PRINTS" id="PR00702">
    <property type="entry name" value="ACRIFLAVINRP"/>
</dbReference>
<keyword evidence="5 8" id="KW-0812">Transmembrane</keyword>
<dbReference type="Gene3D" id="3.30.70.1430">
    <property type="entry name" value="Multidrug efflux transporter AcrB pore domain"/>
    <property type="match status" value="2"/>
</dbReference>
<dbReference type="Proteomes" id="UP000290253">
    <property type="component" value="Unassembled WGS sequence"/>
</dbReference>
<dbReference type="Gene3D" id="1.20.1640.10">
    <property type="entry name" value="Multidrug efflux transporter AcrB transmembrane domain"/>
    <property type="match status" value="2"/>
</dbReference>
<dbReference type="FunFam" id="3.30.70.1430:FF:000001">
    <property type="entry name" value="Efflux pump membrane transporter"/>
    <property type="match status" value="1"/>
</dbReference>
<evidence type="ECO:0000256" key="3">
    <source>
        <dbReference type="ARBA" id="ARBA00022475"/>
    </source>
</evidence>
<protein>
    <submittedName>
        <fullName evidence="9">Multidrug transporter subunit MdtC</fullName>
    </submittedName>
</protein>
<keyword evidence="4" id="KW-0997">Cell inner membrane</keyword>
<dbReference type="GO" id="GO:0042910">
    <property type="term" value="F:xenobiotic transmembrane transporter activity"/>
    <property type="evidence" value="ECO:0007669"/>
    <property type="project" value="TreeGrafter"/>
</dbReference>
<feature type="transmembrane region" description="Helical" evidence="8">
    <location>
        <begin position="431"/>
        <end position="451"/>
    </location>
</feature>
<reference evidence="9 10" key="1">
    <citation type="journal article" date="2016" name="Int. J. Syst. Evol. Microbiol.">
        <title>Acidipila dinghuensis sp. nov., an acidobacterium isolated from forest soil.</title>
        <authorList>
            <person name="Jiang Y.W."/>
            <person name="Wang J."/>
            <person name="Chen M.H."/>
            <person name="Lv Y.Y."/>
            <person name="Qiu L.H."/>
        </authorList>
    </citation>
    <scope>NUCLEOTIDE SEQUENCE [LARGE SCALE GENOMIC DNA]</scope>
    <source>
        <strain evidence="9 10">DHOF10</strain>
    </source>
</reference>
<dbReference type="SUPFAM" id="SSF82866">
    <property type="entry name" value="Multidrug efflux transporter AcrB transmembrane domain"/>
    <property type="match status" value="2"/>
</dbReference>
<dbReference type="Gene3D" id="3.30.2090.10">
    <property type="entry name" value="Multidrug efflux transporter AcrB TolC docking domain, DN and DC subdomains"/>
    <property type="match status" value="2"/>
</dbReference>
<dbReference type="EMBL" id="SDMK01000002">
    <property type="protein sequence ID" value="RXS95626.1"/>
    <property type="molecule type" value="Genomic_DNA"/>
</dbReference>